<protein>
    <recommendedName>
        <fullName evidence="4">Peptidase S53 domain-containing protein</fullName>
    </recommendedName>
</protein>
<keyword evidence="1" id="KW-0645">Protease</keyword>
<reference evidence="5" key="1">
    <citation type="journal article" date="2020" name="Nature">
        <title>Giant virus diversity and host interactions through global metagenomics.</title>
        <authorList>
            <person name="Schulz F."/>
            <person name="Roux S."/>
            <person name="Paez-Espino D."/>
            <person name="Jungbluth S."/>
            <person name="Walsh D.A."/>
            <person name="Denef V.J."/>
            <person name="McMahon K.D."/>
            <person name="Konstantinidis K.T."/>
            <person name="Eloe-Fadrosh E.A."/>
            <person name="Kyrpides N.C."/>
            <person name="Woyke T."/>
        </authorList>
    </citation>
    <scope>NUCLEOTIDE SEQUENCE</scope>
    <source>
        <strain evidence="5">GVMAG-M-3300027759-42</strain>
    </source>
</reference>
<dbReference type="SUPFAM" id="SSF52743">
    <property type="entry name" value="Subtilisin-like"/>
    <property type="match status" value="1"/>
</dbReference>
<organism evidence="5">
    <name type="scientific">viral metagenome</name>
    <dbReference type="NCBI Taxonomy" id="1070528"/>
    <lineage>
        <taxon>unclassified sequences</taxon>
        <taxon>metagenomes</taxon>
        <taxon>organismal metagenomes</taxon>
    </lineage>
</organism>
<dbReference type="InterPro" id="IPR036852">
    <property type="entry name" value="Peptidase_S8/S53_dom_sf"/>
</dbReference>
<dbReference type="PROSITE" id="PS00138">
    <property type="entry name" value="SUBTILASE_SER"/>
    <property type="match status" value="1"/>
</dbReference>
<feature type="domain" description="Peptidase S53" evidence="4">
    <location>
        <begin position="57"/>
        <end position="421"/>
    </location>
</feature>
<dbReference type="CDD" id="cd04056">
    <property type="entry name" value="Peptidases_S53"/>
    <property type="match status" value="1"/>
</dbReference>
<dbReference type="PROSITE" id="PS51695">
    <property type="entry name" value="SEDOLISIN"/>
    <property type="match status" value="1"/>
</dbReference>
<evidence type="ECO:0000256" key="2">
    <source>
        <dbReference type="ARBA" id="ARBA00022801"/>
    </source>
</evidence>
<dbReference type="InterPro" id="IPR000209">
    <property type="entry name" value="Peptidase_S8/S53_dom"/>
</dbReference>
<accession>A0A6C0LBE5</accession>
<keyword evidence="2" id="KW-0378">Hydrolase</keyword>
<dbReference type="GO" id="GO:0008240">
    <property type="term" value="F:tripeptidyl-peptidase activity"/>
    <property type="evidence" value="ECO:0007669"/>
    <property type="project" value="TreeGrafter"/>
</dbReference>
<sequence length="421" mass="45650">MSTRYDIFFRLYNIGAPTNLLTNSPAEPLMKNFASPYTYINPFATNANLNPSFPPQMFNGSQLLSLYNVESVPVASGKKQVKIAIIIAFTYPGLLADLKTYWQNNINFGPNSTPPKVNVYTMPGATFNAGWAQEECLDLQMVCTMNPNANIWVVEAKSDLVSDLIAAVDYATGTLQADVLSISWGLNDSTGFLSYNNRFTNTNICYCAASGDSNNASWPSVMSNCISVGGTTLLWTPNISTPRTEYTWNSAGCGYATSVFQPTYQQNIIGIERTMRAIPDVSMVANQNTGVYIVYKGTWYSFGGTSVAAPLFAGILSLANQQRFNAGKGALTTVYSKTPNVSVPASYVPPPNNVQQYLYKTIYPSSKYANDFYDVAIGSNKGSVAGNSNVLTTYNAGAKYDLTTGLGSPNCKNLCNDLLSL</sequence>
<evidence type="ECO:0000256" key="3">
    <source>
        <dbReference type="ARBA" id="ARBA00022825"/>
    </source>
</evidence>
<proteinExistence type="predicted"/>
<dbReference type="AlphaFoldDB" id="A0A6C0LBE5"/>
<dbReference type="GO" id="GO:0004252">
    <property type="term" value="F:serine-type endopeptidase activity"/>
    <property type="evidence" value="ECO:0007669"/>
    <property type="project" value="InterPro"/>
</dbReference>
<dbReference type="PANTHER" id="PTHR14218">
    <property type="entry name" value="PROTEASE S8 TRIPEPTIDYL PEPTIDASE I CLN2"/>
    <property type="match status" value="1"/>
</dbReference>
<dbReference type="GO" id="GO:0006508">
    <property type="term" value="P:proteolysis"/>
    <property type="evidence" value="ECO:0007669"/>
    <property type="project" value="UniProtKB-KW"/>
</dbReference>
<evidence type="ECO:0000256" key="1">
    <source>
        <dbReference type="ARBA" id="ARBA00022670"/>
    </source>
</evidence>
<dbReference type="InterPro" id="IPR030400">
    <property type="entry name" value="Sedolisin_dom"/>
</dbReference>
<dbReference type="EMBL" id="MN740443">
    <property type="protein sequence ID" value="QHU26582.1"/>
    <property type="molecule type" value="Genomic_DNA"/>
</dbReference>
<evidence type="ECO:0000259" key="4">
    <source>
        <dbReference type="PROSITE" id="PS51695"/>
    </source>
</evidence>
<name>A0A6C0LBE5_9ZZZZ</name>
<dbReference type="PANTHER" id="PTHR14218:SF15">
    <property type="entry name" value="TRIPEPTIDYL-PEPTIDASE 1"/>
    <property type="match status" value="1"/>
</dbReference>
<dbReference type="Pfam" id="PF00082">
    <property type="entry name" value="Peptidase_S8"/>
    <property type="match status" value="1"/>
</dbReference>
<keyword evidence="3" id="KW-0720">Serine protease</keyword>
<dbReference type="InterPro" id="IPR023828">
    <property type="entry name" value="Peptidase_S8_Ser-AS"/>
</dbReference>
<evidence type="ECO:0000313" key="5">
    <source>
        <dbReference type="EMBL" id="QHU26582.1"/>
    </source>
</evidence>
<dbReference type="Gene3D" id="3.40.50.200">
    <property type="entry name" value="Peptidase S8/S53 domain"/>
    <property type="match status" value="1"/>
</dbReference>
<dbReference type="InterPro" id="IPR050819">
    <property type="entry name" value="Tripeptidyl-peptidase_I"/>
</dbReference>